<dbReference type="SUPFAM" id="SSF158472">
    <property type="entry name" value="HAMP domain-like"/>
    <property type="match status" value="1"/>
</dbReference>
<dbReference type="SMART" id="SM00091">
    <property type="entry name" value="PAS"/>
    <property type="match status" value="1"/>
</dbReference>
<dbReference type="EC" id="2.7.13.3" evidence="2"/>
<evidence type="ECO:0000313" key="10">
    <source>
        <dbReference type="EMBL" id="QKQ25238.1"/>
    </source>
</evidence>
<dbReference type="PROSITE" id="PS50885">
    <property type="entry name" value="HAMP"/>
    <property type="match status" value="1"/>
</dbReference>
<evidence type="ECO:0000256" key="5">
    <source>
        <dbReference type="ARBA" id="ARBA00022777"/>
    </source>
</evidence>
<feature type="transmembrane region" description="Helical" evidence="6">
    <location>
        <begin position="7"/>
        <end position="30"/>
    </location>
</feature>
<reference evidence="10 11" key="1">
    <citation type="submission" date="2020-05" db="EMBL/GenBank/DDBJ databases">
        <title>Horizontal transmission and recombination maintain forever young bacterial symbiont genomes.</title>
        <authorList>
            <person name="Russell S.L."/>
            <person name="Pepper-Tunick E."/>
            <person name="Svedberg J."/>
            <person name="Byrne A."/>
            <person name="Ruelas Castillo J."/>
            <person name="Vollmers C."/>
            <person name="Beinart R.A."/>
            <person name="Corbett-Detig R."/>
        </authorList>
    </citation>
    <scope>NUCLEOTIDE SEQUENCE [LARGE SCALE GENOMIC DNA]</scope>
    <source>
        <strain evidence="10">Santa_Monica_outfall</strain>
    </source>
</reference>
<evidence type="ECO:0000259" key="8">
    <source>
        <dbReference type="PROSITE" id="PS50113"/>
    </source>
</evidence>
<dbReference type="Pfam" id="PF13426">
    <property type="entry name" value="PAS_9"/>
    <property type="match status" value="1"/>
</dbReference>
<keyword evidence="11" id="KW-1185">Reference proteome</keyword>
<dbReference type="InterPro" id="IPR000014">
    <property type="entry name" value="PAS"/>
</dbReference>
<dbReference type="Gene3D" id="6.10.340.10">
    <property type="match status" value="1"/>
</dbReference>
<keyword evidence="6" id="KW-0472">Membrane</keyword>
<keyword evidence="3" id="KW-0597">Phosphoprotein</keyword>
<accession>A0A6N0HS97</accession>
<dbReference type="SMART" id="SM00304">
    <property type="entry name" value="HAMP"/>
    <property type="match status" value="1"/>
</dbReference>
<dbReference type="PROSITE" id="PS50113">
    <property type="entry name" value="PAC"/>
    <property type="match status" value="1"/>
</dbReference>
<dbReference type="KEGG" id="rev:HUE57_02220"/>
<dbReference type="GO" id="GO:0004673">
    <property type="term" value="F:protein histidine kinase activity"/>
    <property type="evidence" value="ECO:0007669"/>
    <property type="project" value="UniProtKB-EC"/>
</dbReference>
<dbReference type="InterPro" id="IPR052162">
    <property type="entry name" value="Sensor_kinase/Photoreceptor"/>
</dbReference>
<dbReference type="InterPro" id="IPR035965">
    <property type="entry name" value="PAS-like_dom_sf"/>
</dbReference>
<dbReference type="EMBL" id="CP054491">
    <property type="protein sequence ID" value="QKQ25238.1"/>
    <property type="molecule type" value="Genomic_DNA"/>
</dbReference>
<organism evidence="10 11">
    <name type="scientific">Candidatus Reidiella endopervernicosa</name>
    <dbReference type="NCBI Taxonomy" id="2738883"/>
    <lineage>
        <taxon>Bacteria</taxon>
        <taxon>Pseudomonadati</taxon>
        <taxon>Pseudomonadota</taxon>
        <taxon>Gammaproteobacteria</taxon>
        <taxon>Candidatus Reidiella</taxon>
    </lineage>
</organism>
<name>A0A6N0HS97_9GAMM</name>
<evidence type="ECO:0000256" key="2">
    <source>
        <dbReference type="ARBA" id="ARBA00012438"/>
    </source>
</evidence>
<dbReference type="Proteomes" id="UP000509658">
    <property type="component" value="Chromosome"/>
</dbReference>
<dbReference type="PANTHER" id="PTHR43304:SF1">
    <property type="entry name" value="PAC DOMAIN-CONTAINING PROTEIN"/>
    <property type="match status" value="1"/>
</dbReference>
<feature type="domain" description="HAMP" evidence="9">
    <location>
        <begin position="31"/>
        <end position="83"/>
    </location>
</feature>
<dbReference type="AlphaFoldDB" id="A0A6N0HS97"/>
<dbReference type="InterPro" id="IPR001610">
    <property type="entry name" value="PAC"/>
</dbReference>
<evidence type="ECO:0000256" key="6">
    <source>
        <dbReference type="SAM" id="Phobius"/>
    </source>
</evidence>
<dbReference type="SUPFAM" id="SSF55785">
    <property type="entry name" value="PYP-like sensor domain (PAS domain)"/>
    <property type="match status" value="1"/>
</dbReference>
<sequence length="222" mass="25264">MQPAIRTVSVVVAIIVATLLLALYMAFYGLRTIFNPVEQLTATARQIRAGDLQATAKVDSHDELGELATAFNGMTRDLRETLDELNSEIIERESRELALEKSERYNRTLFEETPIGLALATMEGRLVDVNEAYAQIVGRSIDEVMRLSYLDITPVEYLQAEQQKLAGLERSGRYGPYEKEYIHADGHRVPVLLNGLIIEDEENRYIWSTVEDITERKRLSMR</sequence>
<dbReference type="InterPro" id="IPR003660">
    <property type="entry name" value="HAMP_dom"/>
</dbReference>
<protein>
    <recommendedName>
        <fullName evidence="2">histidine kinase</fullName>
        <ecNumber evidence="2">2.7.13.3</ecNumber>
    </recommendedName>
</protein>
<dbReference type="NCBIfam" id="TIGR00229">
    <property type="entry name" value="sensory_box"/>
    <property type="match status" value="1"/>
</dbReference>
<dbReference type="GO" id="GO:0016020">
    <property type="term" value="C:membrane"/>
    <property type="evidence" value="ECO:0007669"/>
    <property type="project" value="InterPro"/>
</dbReference>
<feature type="domain" description="PAS" evidence="7">
    <location>
        <begin position="102"/>
        <end position="145"/>
    </location>
</feature>
<dbReference type="RefSeq" id="WP_174672648.1">
    <property type="nucleotide sequence ID" value="NZ_CP054491.1"/>
</dbReference>
<dbReference type="CDD" id="cd00130">
    <property type="entry name" value="PAS"/>
    <property type="match status" value="1"/>
</dbReference>
<dbReference type="CDD" id="cd06225">
    <property type="entry name" value="HAMP"/>
    <property type="match status" value="1"/>
</dbReference>
<dbReference type="Pfam" id="PF00672">
    <property type="entry name" value="HAMP"/>
    <property type="match status" value="1"/>
</dbReference>
<proteinExistence type="predicted"/>
<keyword evidence="6" id="KW-1133">Transmembrane helix</keyword>
<evidence type="ECO:0000256" key="1">
    <source>
        <dbReference type="ARBA" id="ARBA00000085"/>
    </source>
</evidence>
<evidence type="ECO:0000259" key="9">
    <source>
        <dbReference type="PROSITE" id="PS50885"/>
    </source>
</evidence>
<keyword evidence="4" id="KW-0808">Transferase</keyword>
<dbReference type="GO" id="GO:0007165">
    <property type="term" value="P:signal transduction"/>
    <property type="evidence" value="ECO:0007669"/>
    <property type="project" value="InterPro"/>
</dbReference>
<evidence type="ECO:0000259" key="7">
    <source>
        <dbReference type="PROSITE" id="PS50112"/>
    </source>
</evidence>
<dbReference type="SMART" id="SM00086">
    <property type="entry name" value="PAC"/>
    <property type="match status" value="1"/>
</dbReference>
<dbReference type="PANTHER" id="PTHR43304">
    <property type="entry name" value="PHYTOCHROME-LIKE PROTEIN CPH1"/>
    <property type="match status" value="1"/>
</dbReference>
<evidence type="ECO:0000256" key="3">
    <source>
        <dbReference type="ARBA" id="ARBA00022553"/>
    </source>
</evidence>
<comment type="catalytic activity">
    <reaction evidence="1">
        <text>ATP + protein L-histidine = ADP + protein N-phospho-L-histidine.</text>
        <dbReference type="EC" id="2.7.13.3"/>
    </reaction>
</comment>
<evidence type="ECO:0000313" key="11">
    <source>
        <dbReference type="Proteomes" id="UP000509658"/>
    </source>
</evidence>
<feature type="domain" description="PAC" evidence="8">
    <location>
        <begin position="175"/>
        <end position="222"/>
    </location>
</feature>
<gene>
    <name evidence="10" type="ORF">HUE57_02220</name>
</gene>
<evidence type="ECO:0000256" key="4">
    <source>
        <dbReference type="ARBA" id="ARBA00022679"/>
    </source>
</evidence>
<dbReference type="InterPro" id="IPR000700">
    <property type="entry name" value="PAS-assoc_C"/>
</dbReference>
<keyword evidence="6" id="KW-0812">Transmembrane</keyword>
<dbReference type="PROSITE" id="PS50112">
    <property type="entry name" value="PAS"/>
    <property type="match status" value="1"/>
</dbReference>
<dbReference type="Gene3D" id="3.30.450.20">
    <property type="entry name" value="PAS domain"/>
    <property type="match status" value="1"/>
</dbReference>
<keyword evidence="5" id="KW-0418">Kinase</keyword>